<evidence type="ECO:0000313" key="3">
    <source>
        <dbReference type="Proteomes" id="UP000809789"/>
    </source>
</evidence>
<feature type="compositionally biased region" description="Polar residues" evidence="1">
    <location>
        <begin position="60"/>
        <end position="69"/>
    </location>
</feature>
<reference evidence="2" key="1">
    <citation type="submission" date="2021-07" db="EMBL/GenBank/DDBJ databases">
        <title>Elsinoe batatas strain:CRI-CJ2 Genome sequencing and assembly.</title>
        <authorList>
            <person name="Huang L."/>
        </authorList>
    </citation>
    <scope>NUCLEOTIDE SEQUENCE</scope>
    <source>
        <strain evidence="2">CRI-CJ2</strain>
    </source>
</reference>
<dbReference type="Proteomes" id="UP000809789">
    <property type="component" value="Unassembled WGS sequence"/>
</dbReference>
<accession>A0A8K0PIZ3</accession>
<dbReference type="AlphaFoldDB" id="A0A8K0PIZ3"/>
<feature type="region of interest" description="Disordered" evidence="1">
    <location>
        <begin position="27"/>
        <end position="142"/>
    </location>
</feature>
<keyword evidence="3" id="KW-1185">Reference proteome</keyword>
<feature type="compositionally biased region" description="Basic and acidic residues" evidence="1">
    <location>
        <begin position="417"/>
        <end position="435"/>
    </location>
</feature>
<evidence type="ECO:0000313" key="2">
    <source>
        <dbReference type="EMBL" id="KAG8631651.1"/>
    </source>
</evidence>
<comment type="caution">
    <text evidence="2">The sequence shown here is derived from an EMBL/GenBank/DDBJ whole genome shotgun (WGS) entry which is preliminary data.</text>
</comment>
<organism evidence="2 3">
    <name type="scientific">Elsinoe batatas</name>
    <dbReference type="NCBI Taxonomy" id="2601811"/>
    <lineage>
        <taxon>Eukaryota</taxon>
        <taxon>Fungi</taxon>
        <taxon>Dikarya</taxon>
        <taxon>Ascomycota</taxon>
        <taxon>Pezizomycotina</taxon>
        <taxon>Dothideomycetes</taxon>
        <taxon>Dothideomycetidae</taxon>
        <taxon>Myriangiales</taxon>
        <taxon>Elsinoaceae</taxon>
        <taxon>Elsinoe</taxon>
    </lineage>
</organism>
<feature type="compositionally biased region" description="Low complexity" evidence="1">
    <location>
        <begin position="127"/>
        <end position="140"/>
    </location>
</feature>
<feature type="compositionally biased region" description="Pro residues" evidence="1">
    <location>
        <begin position="212"/>
        <end position="224"/>
    </location>
</feature>
<feature type="region of interest" description="Disordered" evidence="1">
    <location>
        <begin position="205"/>
        <end position="256"/>
    </location>
</feature>
<feature type="compositionally biased region" description="Basic and acidic residues" evidence="1">
    <location>
        <begin position="75"/>
        <end position="90"/>
    </location>
</feature>
<feature type="compositionally biased region" description="Low complexity" evidence="1">
    <location>
        <begin position="228"/>
        <end position="242"/>
    </location>
</feature>
<gene>
    <name evidence="2" type="ORF">KVT40_000791</name>
</gene>
<feature type="compositionally biased region" description="Polar residues" evidence="1">
    <location>
        <begin position="456"/>
        <end position="472"/>
    </location>
</feature>
<feature type="compositionally biased region" description="Basic and acidic residues" evidence="1">
    <location>
        <begin position="246"/>
        <end position="255"/>
    </location>
</feature>
<name>A0A8K0PIZ3_9PEZI</name>
<dbReference type="OrthoDB" id="10620922at2759"/>
<sequence length="478" mass="52432">MPPPGPINFQVEDELNTPAVQSNRERFLSQPNISQPRAAKVPASDHALNLPDVRSPPIVNGSQQATESDNAVDDQNDRTHAGHGPDHTKVSSEIPRYNKPARRGKGKGGFGRRLSKKHNEDGRSQNQPYQHQPQYIPYHPGATFNQNPHYSTVHPDVDPARFGHVVYRDHHDAIPEFRPATAGPHFGPIDFNPGALSHATHTMQNQSENFNPPRPSSSSAPPPSHLINSHTNNTHTNNNPHSSPKKIAEMPKEPIDPLAMPPPKLGNYFPGVPIAHLFAPNKPIRPVDLLHSHMEGLNRELDRIMAAVNEPSQYPDPQITAWKEDVLNRLAAEIIPGLTVTTTRVANAIRDGMYANSGGIRIQTGGYGFTAPSQMAATSAHYGPAHGHAEMPASQGGHHLNEEDEDDYHTAFPGHAGQHDEAQHDQNSHATHEQSDYGQRVPIGPRTDRSYLHGRTQGQPSGYNHGVTQGQPTGHLHR</sequence>
<dbReference type="EMBL" id="JAESVG020000001">
    <property type="protein sequence ID" value="KAG8631651.1"/>
    <property type="molecule type" value="Genomic_DNA"/>
</dbReference>
<protein>
    <submittedName>
        <fullName evidence="2">Uncharacterized protein</fullName>
    </submittedName>
</protein>
<proteinExistence type="predicted"/>
<evidence type="ECO:0000256" key="1">
    <source>
        <dbReference type="SAM" id="MobiDB-lite"/>
    </source>
</evidence>
<feature type="region of interest" description="Disordered" evidence="1">
    <location>
        <begin position="380"/>
        <end position="478"/>
    </location>
</feature>